<proteinExistence type="predicted"/>
<keyword evidence="1" id="KW-0472">Membrane</keyword>
<dbReference type="Proteomes" id="UP001196413">
    <property type="component" value="Unassembled WGS sequence"/>
</dbReference>
<feature type="transmembrane region" description="Helical" evidence="1">
    <location>
        <begin position="145"/>
        <end position="167"/>
    </location>
</feature>
<evidence type="ECO:0000256" key="1">
    <source>
        <dbReference type="SAM" id="Phobius"/>
    </source>
</evidence>
<gene>
    <name evidence="2" type="ORF">KIN20_004306</name>
</gene>
<comment type="caution">
    <text evidence="2">The sequence shown here is derived from an EMBL/GenBank/DDBJ whole genome shotgun (WGS) entry which is preliminary data.</text>
</comment>
<protein>
    <submittedName>
        <fullName evidence="2">Uncharacterized protein</fullName>
    </submittedName>
</protein>
<accession>A0AAD5MR56</accession>
<sequence length="194" mass="22561">MDRSIVERRIESTATGHSAHTTRLTNVTSSFSFLTPVTLASLVLLKSIKWWLSILGWLAALACWFQIIVVLGLGREEILDYKWKFYVFIFLWIIIICSYFNAMFSVARPIPQQYYVKKSDNEEENSIVVKTECGSTQFIFGWFRYVLIIVRYVVVVSFEWIITVLYYRCVFTTTITNFSYFSYSGHAVSASMSH</sequence>
<name>A0AAD5MR56_PARTN</name>
<organism evidence="2 3">
    <name type="scientific">Parelaphostrongylus tenuis</name>
    <name type="common">Meningeal worm</name>
    <dbReference type="NCBI Taxonomy" id="148309"/>
    <lineage>
        <taxon>Eukaryota</taxon>
        <taxon>Metazoa</taxon>
        <taxon>Ecdysozoa</taxon>
        <taxon>Nematoda</taxon>
        <taxon>Chromadorea</taxon>
        <taxon>Rhabditida</taxon>
        <taxon>Rhabditina</taxon>
        <taxon>Rhabditomorpha</taxon>
        <taxon>Strongyloidea</taxon>
        <taxon>Metastrongylidae</taxon>
        <taxon>Parelaphostrongylus</taxon>
    </lineage>
</organism>
<feature type="transmembrane region" description="Helical" evidence="1">
    <location>
        <begin position="24"/>
        <end position="44"/>
    </location>
</feature>
<feature type="transmembrane region" description="Helical" evidence="1">
    <location>
        <begin position="85"/>
        <end position="107"/>
    </location>
</feature>
<dbReference type="AlphaFoldDB" id="A0AAD5MR56"/>
<keyword evidence="3" id="KW-1185">Reference proteome</keyword>
<feature type="transmembrane region" description="Helical" evidence="1">
    <location>
        <begin position="50"/>
        <end position="73"/>
    </location>
</feature>
<evidence type="ECO:0000313" key="2">
    <source>
        <dbReference type="EMBL" id="KAJ1348899.1"/>
    </source>
</evidence>
<keyword evidence="1" id="KW-1133">Transmembrane helix</keyword>
<reference evidence="2" key="1">
    <citation type="submission" date="2021-06" db="EMBL/GenBank/DDBJ databases">
        <title>Parelaphostrongylus tenuis whole genome reference sequence.</title>
        <authorList>
            <person name="Garwood T.J."/>
            <person name="Larsen P.A."/>
            <person name="Fountain-Jones N.M."/>
            <person name="Garbe J.R."/>
            <person name="Macchietto M.G."/>
            <person name="Kania S.A."/>
            <person name="Gerhold R.W."/>
            <person name="Richards J.E."/>
            <person name="Wolf T.M."/>
        </authorList>
    </citation>
    <scope>NUCLEOTIDE SEQUENCE</scope>
    <source>
        <strain evidence="2">MNPRO001-30</strain>
        <tissue evidence="2">Meninges</tissue>
    </source>
</reference>
<dbReference type="EMBL" id="JAHQIW010000579">
    <property type="protein sequence ID" value="KAJ1348899.1"/>
    <property type="molecule type" value="Genomic_DNA"/>
</dbReference>
<evidence type="ECO:0000313" key="3">
    <source>
        <dbReference type="Proteomes" id="UP001196413"/>
    </source>
</evidence>
<keyword evidence="1" id="KW-0812">Transmembrane</keyword>